<dbReference type="EMBL" id="BDRX01000003">
    <property type="protein sequence ID" value="GBF88187.1"/>
    <property type="molecule type" value="Genomic_DNA"/>
</dbReference>
<evidence type="ECO:0000313" key="3">
    <source>
        <dbReference type="EMBL" id="GBF88187.1"/>
    </source>
</evidence>
<evidence type="ECO:0000256" key="2">
    <source>
        <dbReference type="SAM" id="SignalP"/>
    </source>
</evidence>
<evidence type="ECO:0000313" key="4">
    <source>
        <dbReference type="Proteomes" id="UP000247498"/>
    </source>
</evidence>
<sequence>MQRSTFLLAAVAAVLLLAGGAAACVGTGVTVKNTGMKTALPVNTSNAFDLDGVKQHFASIAPFDEFKSNVGSTFYCVDSRGEYNELGTPGGDIAELSGAITVFFNQTGTKVTDEIVRDILDAFVERHASPSRPFYYHTSDDKLRKVFNELESKGVKPKPTVFPETMPTDQKLADTWLEALSVGSLQGCGHMRLLIDQYKDFGLTSPEVPRALVRAFFSYWWPTPPHSTKRGRMKMTVVQGPLDGHAVAIVDSTGCPGMSPALPPSHGGSQLFIYHAQAVDDFRKSVLTPFFVEYAGLLKKQLDQTKFYNELKSLQAQQLAAVLKYLAPANALPIWSVTIAADGSDTPSEPEPSRNTAPNLANPAGRPSNSTSSYRLPASTKP</sequence>
<comment type="caution">
    <text evidence="3">The sequence shown here is derived from an EMBL/GenBank/DDBJ whole genome shotgun (WGS) entry which is preliminary data.</text>
</comment>
<accession>A0A2V0NTD2</accession>
<keyword evidence="2" id="KW-0732">Signal</keyword>
<feature type="region of interest" description="Disordered" evidence="1">
    <location>
        <begin position="342"/>
        <end position="382"/>
    </location>
</feature>
<proteinExistence type="predicted"/>
<dbReference type="AlphaFoldDB" id="A0A2V0NTD2"/>
<dbReference type="PROSITE" id="PS51257">
    <property type="entry name" value="PROKAR_LIPOPROTEIN"/>
    <property type="match status" value="1"/>
</dbReference>
<dbReference type="Proteomes" id="UP000247498">
    <property type="component" value="Unassembled WGS sequence"/>
</dbReference>
<protein>
    <submittedName>
        <fullName evidence="3">Uncharacterized protein</fullName>
    </submittedName>
</protein>
<gene>
    <name evidence="3" type="ORF">Rsub_00899</name>
</gene>
<dbReference type="OrthoDB" id="530066at2759"/>
<name>A0A2V0NTD2_9CHLO</name>
<reference evidence="3 4" key="1">
    <citation type="journal article" date="2018" name="Sci. Rep.">
        <title>Raphidocelis subcapitata (=Pseudokirchneriella subcapitata) provides an insight into genome evolution and environmental adaptations in the Sphaeropleales.</title>
        <authorList>
            <person name="Suzuki S."/>
            <person name="Yamaguchi H."/>
            <person name="Nakajima N."/>
            <person name="Kawachi M."/>
        </authorList>
    </citation>
    <scope>NUCLEOTIDE SEQUENCE [LARGE SCALE GENOMIC DNA]</scope>
    <source>
        <strain evidence="3 4">NIES-35</strain>
    </source>
</reference>
<dbReference type="InParanoid" id="A0A2V0NTD2"/>
<feature type="chain" id="PRO_5016058730" evidence="2">
    <location>
        <begin position="24"/>
        <end position="382"/>
    </location>
</feature>
<organism evidence="3 4">
    <name type="scientific">Raphidocelis subcapitata</name>
    <dbReference type="NCBI Taxonomy" id="307507"/>
    <lineage>
        <taxon>Eukaryota</taxon>
        <taxon>Viridiplantae</taxon>
        <taxon>Chlorophyta</taxon>
        <taxon>core chlorophytes</taxon>
        <taxon>Chlorophyceae</taxon>
        <taxon>CS clade</taxon>
        <taxon>Sphaeropleales</taxon>
        <taxon>Selenastraceae</taxon>
        <taxon>Raphidocelis</taxon>
    </lineage>
</organism>
<keyword evidence="4" id="KW-1185">Reference proteome</keyword>
<evidence type="ECO:0000256" key="1">
    <source>
        <dbReference type="SAM" id="MobiDB-lite"/>
    </source>
</evidence>
<feature type="signal peptide" evidence="2">
    <location>
        <begin position="1"/>
        <end position="23"/>
    </location>
</feature>